<dbReference type="NCBIfam" id="TIGR03070">
    <property type="entry name" value="couple_hipB"/>
    <property type="match status" value="1"/>
</dbReference>
<sequence length="79" mass="8908">MSTTIAQLIAYHRRRSGLSQQQLAALAGVGKNLIYELEKGKQTVRLENLLSVLRVLNIELEFRSPLMTAFHRELADAKS</sequence>
<evidence type="ECO:0000259" key="1">
    <source>
        <dbReference type="PROSITE" id="PS50943"/>
    </source>
</evidence>
<dbReference type="Gene3D" id="1.10.260.40">
    <property type="entry name" value="lambda repressor-like DNA-binding domains"/>
    <property type="match status" value="1"/>
</dbReference>
<gene>
    <name evidence="2" type="ORF">HNQ81_001245</name>
</gene>
<dbReference type="GO" id="GO:0003677">
    <property type="term" value="F:DNA binding"/>
    <property type="evidence" value="ECO:0007669"/>
    <property type="project" value="InterPro"/>
</dbReference>
<dbReference type="SUPFAM" id="SSF47413">
    <property type="entry name" value="lambda repressor-like DNA-binding domains"/>
    <property type="match status" value="1"/>
</dbReference>
<dbReference type="Pfam" id="PF01381">
    <property type="entry name" value="HTH_3"/>
    <property type="match status" value="1"/>
</dbReference>
<comment type="caution">
    <text evidence="2">The sequence shown here is derived from an EMBL/GenBank/DDBJ whole genome shotgun (WGS) entry which is preliminary data.</text>
</comment>
<proteinExistence type="predicted"/>
<dbReference type="AlphaFoldDB" id="A0A840UVU8"/>
<organism evidence="2 3">
    <name type="scientific">Desulfoprunum benzoelyticum</name>
    <dbReference type="NCBI Taxonomy" id="1506996"/>
    <lineage>
        <taxon>Bacteria</taxon>
        <taxon>Pseudomonadati</taxon>
        <taxon>Thermodesulfobacteriota</taxon>
        <taxon>Desulfobulbia</taxon>
        <taxon>Desulfobulbales</taxon>
        <taxon>Desulfobulbaceae</taxon>
        <taxon>Desulfoprunum</taxon>
    </lineage>
</organism>
<feature type="domain" description="HTH cro/C1-type" evidence="1">
    <location>
        <begin position="9"/>
        <end position="63"/>
    </location>
</feature>
<name>A0A840UVU8_9BACT</name>
<reference evidence="2 3" key="1">
    <citation type="submission" date="2020-08" db="EMBL/GenBank/DDBJ databases">
        <title>Genomic Encyclopedia of Type Strains, Phase IV (KMG-IV): sequencing the most valuable type-strain genomes for metagenomic binning, comparative biology and taxonomic classification.</title>
        <authorList>
            <person name="Goeker M."/>
        </authorList>
    </citation>
    <scope>NUCLEOTIDE SEQUENCE [LARGE SCALE GENOMIC DNA]</scope>
    <source>
        <strain evidence="2 3">DSM 28570</strain>
    </source>
</reference>
<dbReference type="InterPro" id="IPR001387">
    <property type="entry name" value="Cro/C1-type_HTH"/>
</dbReference>
<evidence type="ECO:0000313" key="3">
    <source>
        <dbReference type="Proteomes" id="UP000539642"/>
    </source>
</evidence>
<dbReference type="InterPro" id="IPR017507">
    <property type="entry name" value="Tscrpt_reg_HipB-like"/>
</dbReference>
<keyword evidence="3" id="KW-1185">Reference proteome</keyword>
<protein>
    <submittedName>
        <fullName evidence="2">Y4mF family transcriptional regulator</fullName>
    </submittedName>
</protein>
<dbReference type="CDD" id="cd00093">
    <property type="entry name" value="HTH_XRE"/>
    <property type="match status" value="1"/>
</dbReference>
<dbReference type="SMART" id="SM00530">
    <property type="entry name" value="HTH_XRE"/>
    <property type="match status" value="1"/>
</dbReference>
<dbReference type="RefSeq" id="WP_183349375.1">
    <property type="nucleotide sequence ID" value="NZ_JACHEO010000005.1"/>
</dbReference>
<dbReference type="InterPro" id="IPR010982">
    <property type="entry name" value="Lambda_DNA-bd_dom_sf"/>
</dbReference>
<dbReference type="EMBL" id="JACHEO010000005">
    <property type="protein sequence ID" value="MBB5347524.1"/>
    <property type="molecule type" value="Genomic_DNA"/>
</dbReference>
<dbReference type="Proteomes" id="UP000539642">
    <property type="component" value="Unassembled WGS sequence"/>
</dbReference>
<accession>A0A840UVU8</accession>
<dbReference type="PROSITE" id="PS50943">
    <property type="entry name" value="HTH_CROC1"/>
    <property type="match status" value="1"/>
</dbReference>
<evidence type="ECO:0000313" key="2">
    <source>
        <dbReference type="EMBL" id="MBB5347524.1"/>
    </source>
</evidence>